<dbReference type="InterPro" id="IPR043136">
    <property type="entry name" value="B30.2/SPRY_sf"/>
</dbReference>
<comment type="caution">
    <text evidence="2">The sequence shown here is derived from an EMBL/GenBank/DDBJ whole genome shotgun (WGS) entry which is preliminary data.</text>
</comment>
<evidence type="ECO:0000313" key="2">
    <source>
        <dbReference type="EMBL" id="OWF47330.1"/>
    </source>
</evidence>
<proteinExistence type="predicted"/>
<dbReference type="InterPro" id="IPR006573">
    <property type="entry name" value="NHR_dom"/>
</dbReference>
<protein>
    <recommendedName>
        <fullName evidence="1">NHR domain-containing protein</fullName>
    </recommendedName>
</protein>
<dbReference type="PANTHER" id="PTHR12429">
    <property type="entry name" value="NEURALIZED"/>
    <property type="match status" value="1"/>
</dbReference>
<dbReference type="Pfam" id="PF07177">
    <property type="entry name" value="Neuralized"/>
    <property type="match status" value="2"/>
</dbReference>
<evidence type="ECO:0000259" key="1">
    <source>
        <dbReference type="Pfam" id="PF07177"/>
    </source>
</evidence>
<feature type="domain" description="NHR" evidence="1">
    <location>
        <begin position="5"/>
        <end position="129"/>
    </location>
</feature>
<name>A0A210QF07_MIZYE</name>
<dbReference type="EMBL" id="NEDP02003952">
    <property type="protein sequence ID" value="OWF47330.1"/>
    <property type="molecule type" value="Genomic_DNA"/>
</dbReference>
<dbReference type="OrthoDB" id="6154085at2759"/>
<evidence type="ECO:0000313" key="3">
    <source>
        <dbReference type="Proteomes" id="UP000242188"/>
    </source>
</evidence>
<keyword evidence="3" id="KW-1185">Reference proteome</keyword>
<sequence length="316" mass="36013">MDVGFFRNSGDNVKTKDSDRSATWCHTYSGGILFSKHCLRYGEIVNVEITGNGHAAIGFTQHDPRYISCIKDAVLTNKVKLLTNVRTLQRAGTIKLCSYESHVSITCNGCSVENDRDYSEPVWLVINLKFGNVQANMFTRENHPLQFHHVTGENIDLMDKECRSARLKVENPASVCCLARRIYPGQGLMLKVNPLQERGRVPSRFHLTLGMSTLKPEELRVGDPESFSVCEKVKKPKRWRHMKRFEDEIEDGKRRNRCTGYLQVMVTPEGEVKYAHSSDVYGHVTVPRSKLESGVLIVFELFRVTLDITKTFDLQE</sequence>
<organism evidence="2 3">
    <name type="scientific">Mizuhopecten yessoensis</name>
    <name type="common">Japanese scallop</name>
    <name type="synonym">Patinopecten yessoensis</name>
    <dbReference type="NCBI Taxonomy" id="6573"/>
    <lineage>
        <taxon>Eukaryota</taxon>
        <taxon>Metazoa</taxon>
        <taxon>Spiralia</taxon>
        <taxon>Lophotrochozoa</taxon>
        <taxon>Mollusca</taxon>
        <taxon>Bivalvia</taxon>
        <taxon>Autobranchia</taxon>
        <taxon>Pteriomorphia</taxon>
        <taxon>Pectinida</taxon>
        <taxon>Pectinoidea</taxon>
        <taxon>Pectinidae</taxon>
        <taxon>Mizuhopecten</taxon>
    </lineage>
</organism>
<reference evidence="2 3" key="1">
    <citation type="journal article" date="2017" name="Nat. Ecol. Evol.">
        <title>Scallop genome provides insights into evolution of bilaterian karyotype and development.</title>
        <authorList>
            <person name="Wang S."/>
            <person name="Zhang J."/>
            <person name="Jiao W."/>
            <person name="Li J."/>
            <person name="Xun X."/>
            <person name="Sun Y."/>
            <person name="Guo X."/>
            <person name="Huan P."/>
            <person name="Dong B."/>
            <person name="Zhang L."/>
            <person name="Hu X."/>
            <person name="Sun X."/>
            <person name="Wang J."/>
            <person name="Zhao C."/>
            <person name="Wang Y."/>
            <person name="Wang D."/>
            <person name="Huang X."/>
            <person name="Wang R."/>
            <person name="Lv J."/>
            <person name="Li Y."/>
            <person name="Zhang Z."/>
            <person name="Liu B."/>
            <person name="Lu W."/>
            <person name="Hui Y."/>
            <person name="Liang J."/>
            <person name="Zhou Z."/>
            <person name="Hou R."/>
            <person name="Li X."/>
            <person name="Liu Y."/>
            <person name="Li H."/>
            <person name="Ning X."/>
            <person name="Lin Y."/>
            <person name="Zhao L."/>
            <person name="Xing Q."/>
            <person name="Dou J."/>
            <person name="Li Y."/>
            <person name="Mao J."/>
            <person name="Guo H."/>
            <person name="Dou H."/>
            <person name="Li T."/>
            <person name="Mu C."/>
            <person name="Jiang W."/>
            <person name="Fu Q."/>
            <person name="Fu X."/>
            <person name="Miao Y."/>
            <person name="Liu J."/>
            <person name="Yu Q."/>
            <person name="Li R."/>
            <person name="Liao H."/>
            <person name="Li X."/>
            <person name="Kong Y."/>
            <person name="Jiang Z."/>
            <person name="Chourrout D."/>
            <person name="Li R."/>
            <person name="Bao Z."/>
        </authorList>
    </citation>
    <scope>NUCLEOTIDE SEQUENCE [LARGE SCALE GENOMIC DNA]</scope>
    <source>
        <strain evidence="2 3">PY_sf001</strain>
    </source>
</reference>
<dbReference type="Gene3D" id="2.60.120.920">
    <property type="match status" value="2"/>
</dbReference>
<dbReference type="AlphaFoldDB" id="A0A210QF07"/>
<dbReference type="PANTHER" id="PTHR12429:SF8">
    <property type="entry name" value="NEURALIZED-LIKE PROTEIN 2"/>
    <property type="match status" value="1"/>
</dbReference>
<dbReference type="Proteomes" id="UP000242188">
    <property type="component" value="Unassembled WGS sequence"/>
</dbReference>
<gene>
    <name evidence="2" type="ORF">KP79_PYT22610</name>
</gene>
<dbReference type="InterPro" id="IPR037962">
    <property type="entry name" value="Neuralized"/>
</dbReference>
<accession>A0A210QF07</accession>
<feature type="domain" description="NHR" evidence="1">
    <location>
        <begin position="147"/>
        <end position="282"/>
    </location>
</feature>